<dbReference type="EMBL" id="CABPRJ010001448">
    <property type="protein sequence ID" value="VVC37465.1"/>
    <property type="molecule type" value="Genomic_DNA"/>
</dbReference>
<protein>
    <submittedName>
        <fullName evidence="1">Uncharacterized protein</fullName>
    </submittedName>
</protein>
<evidence type="ECO:0000313" key="1">
    <source>
        <dbReference type="EMBL" id="VVC37465.1"/>
    </source>
</evidence>
<reference evidence="1 2" key="1">
    <citation type="submission" date="2019-08" db="EMBL/GenBank/DDBJ databases">
        <authorList>
            <person name="Alioto T."/>
            <person name="Alioto T."/>
            <person name="Gomez Garrido J."/>
        </authorList>
    </citation>
    <scope>NUCLEOTIDE SEQUENCE [LARGE SCALE GENOMIC DNA]</scope>
</reference>
<keyword evidence="2" id="KW-1185">Reference proteome</keyword>
<evidence type="ECO:0000313" key="2">
    <source>
        <dbReference type="Proteomes" id="UP000325440"/>
    </source>
</evidence>
<sequence>MSNIDVVHIEIEYLIPVGISNSVHVIDEIVGNILSLAVDMSINKIYPTRMEIIDEAFREVLSIIKKGDHQETFLKFILFNLYEYKSIQQFIHFNLNYCKYKINSQHIKFFEVCD</sequence>
<gene>
    <name evidence="1" type="ORF">CINCED_3A000204</name>
</gene>
<name>A0A5E4N4H1_9HEMI</name>
<proteinExistence type="predicted"/>
<organism evidence="1 2">
    <name type="scientific">Cinara cedri</name>
    <dbReference type="NCBI Taxonomy" id="506608"/>
    <lineage>
        <taxon>Eukaryota</taxon>
        <taxon>Metazoa</taxon>
        <taxon>Ecdysozoa</taxon>
        <taxon>Arthropoda</taxon>
        <taxon>Hexapoda</taxon>
        <taxon>Insecta</taxon>
        <taxon>Pterygota</taxon>
        <taxon>Neoptera</taxon>
        <taxon>Paraneoptera</taxon>
        <taxon>Hemiptera</taxon>
        <taxon>Sternorrhyncha</taxon>
        <taxon>Aphidomorpha</taxon>
        <taxon>Aphidoidea</taxon>
        <taxon>Aphididae</taxon>
        <taxon>Lachninae</taxon>
        <taxon>Cinara</taxon>
    </lineage>
</organism>
<dbReference type="AlphaFoldDB" id="A0A5E4N4H1"/>
<accession>A0A5E4N4H1</accession>
<dbReference type="Proteomes" id="UP000325440">
    <property type="component" value="Unassembled WGS sequence"/>
</dbReference>